<dbReference type="EMBL" id="CAJVPV010040046">
    <property type="protein sequence ID" value="CAG8759579.1"/>
    <property type="molecule type" value="Genomic_DNA"/>
</dbReference>
<feature type="transmembrane region" description="Helical" evidence="1">
    <location>
        <begin position="40"/>
        <end position="60"/>
    </location>
</feature>
<name>A0A9N9NTJ5_9GLOM</name>
<keyword evidence="1" id="KW-0472">Membrane</keyword>
<accession>A0A9N9NTJ5</accession>
<organism evidence="2 3">
    <name type="scientific">Acaulospora morrowiae</name>
    <dbReference type="NCBI Taxonomy" id="94023"/>
    <lineage>
        <taxon>Eukaryota</taxon>
        <taxon>Fungi</taxon>
        <taxon>Fungi incertae sedis</taxon>
        <taxon>Mucoromycota</taxon>
        <taxon>Glomeromycotina</taxon>
        <taxon>Glomeromycetes</taxon>
        <taxon>Diversisporales</taxon>
        <taxon>Acaulosporaceae</taxon>
        <taxon>Acaulospora</taxon>
    </lineage>
</organism>
<dbReference type="Proteomes" id="UP000789342">
    <property type="component" value="Unassembled WGS sequence"/>
</dbReference>
<keyword evidence="3" id="KW-1185">Reference proteome</keyword>
<protein>
    <submittedName>
        <fullName evidence="2">15436_t:CDS:1</fullName>
    </submittedName>
</protein>
<evidence type="ECO:0000313" key="2">
    <source>
        <dbReference type="EMBL" id="CAG8759579.1"/>
    </source>
</evidence>
<dbReference type="OrthoDB" id="10265393at2759"/>
<keyword evidence="1" id="KW-1133">Transmembrane helix</keyword>
<evidence type="ECO:0000256" key="1">
    <source>
        <dbReference type="SAM" id="Phobius"/>
    </source>
</evidence>
<dbReference type="AlphaFoldDB" id="A0A9N9NTJ5"/>
<reference evidence="2" key="1">
    <citation type="submission" date="2021-06" db="EMBL/GenBank/DDBJ databases">
        <authorList>
            <person name="Kallberg Y."/>
            <person name="Tangrot J."/>
            <person name="Rosling A."/>
        </authorList>
    </citation>
    <scope>NUCLEOTIDE SEQUENCE</scope>
    <source>
        <strain evidence="2">CL551</strain>
    </source>
</reference>
<evidence type="ECO:0000313" key="3">
    <source>
        <dbReference type="Proteomes" id="UP000789342"/>
    </source>
</evidence>
<comment type="caution">
    <text evidence="2">The sequence shown here is derived from an EMBL/GenBank/DDBJ whole genome shotgun (WGS) entry which is preliminary data.</text>
</comment>
<proteinExistence type="predicted"/>
<sequence length="82" mass="9489">KCKRFGPQAWLTVANVMTETVICYKFGRGEFPNPAPTHVVVFWTILITALIGYSTLQFGIPYMNEKWKSKYSNRRLNTKKTT</sequence>
<gene>
    <name evidence="2" type="ORF">AMORRO_LOCUS15822</name>
</gene>
<keyword evidence="1" id="KW-0812">Transmembrane</keyword>
<feature type="non-terminal residue" evidence="2">
    <location>
        <position position="1"/>
    </location>
</feature>